<dbReference type="InterPro" id="IPR016181">
    <property type="entry name" value="Acyl_CoA_acyltransferase"/>
</dbReference>
<dbReference type="CDD" id="cd04301">
    <property type="entry name" value="NAT_SF"/>
    <property type="match status" value="1"/>
</dbReference>
<dbReference type="SUPFAM" id="SSF55729">
    <property type="entry name" value="Acyl-CoA N-acyltransferases (Nat)"/>
    <property type="match status" value="1"/>
</dbReference>
<feature type="domain" description="N-acetyltransferase" evidence="1">
    <location>
        <begin position="1"/>
        <end position="119"/>
    </location>
</feature>
<evidence type="ECO:0000313" key="3">
    <source>
        <dbReference type="Proteomes" id="UP001198701"/>
    </source>
</evidence>
<dbReference type="PANTHER" id="PTHR43792">
    <property type="entry name" value="GNAT FAMILY, PUTATIVE (AFU_ORTHOLOGUE AFUA_3G00765)-RELATED-RELATED"/>
    <property type="match status" value="1"/>
</dbReference>
<sequence>MRQLHKGAHPDWCSTFLIIRVSDSAVVGACGFKDEPADGCVEIGYGVAPACRKQGMASAAISELVRLAFASGQVDAVLAQVNADNVGSTRAVQSLGFTAHDTLIDDDGEPLVQWSVRRSPWEDAHPR</sequence>
<evidence type="ECO:0000313" key="2">
    <source>
        <dbReference type="EMBL" id="MCC6072689.1"/>
    </source>
</evidence>
<dbReference type="Gene3D" id="3.40.630.30">
    <property type="match status" value="1"/>
</dbReference>
<gene>
    <name evidence="2" type="ORF">LMJ30_17275</name>
</gene>
<proteinExistence type="predicted"/>
<dbReference type="PANTHER" id="PTHR43792:SF13">
    <property type="entry name" value="ACETYLTRANSFERASE"/>
    <property type="match status" value="1"/>
</dbReference>
<accession>A0ABS8IVW9</accession>
<dbReference type="InterPro" id="IPR000182">
    <property type="entry name" value="GNAT_dom"/>
</dbReference>
<comment type="caution">
    <text evidence="2">The sequence shown here is derived from an EMBL/GenBank/DDBJ whole genome shotgun (WGS) entry which is preliminary data.</text>
</comment>
<dbReference type="InterPro" id="IPR051531">
    <property type="entry name" value="N-acetyltransferase"/>
</dbReference>
<dbReference type="Proteomes" id="UP001198701">
    <property type="component" value="Unassembled WGS sequence"/>
</dbReference>
<protein>
    <submittedName>
        <fullName evidence="2">GNAT family N-acetyltransferase</fullName>
    </submittedName>
</protein>
<organism evidence="2 3">
    <name type="scientific">Massilia agrisoli</name>
    <dbReference type="NCBI Taxonomy" id="2892444"/>
    <lineage>
        <taxon>Bacteria</taxon>
        <taxon>Pseudomonadati</taxon>
        <taxon>Pseudomonadota</taxon>
        <taxon>Betaproteobacteria</taxon>
        <taxon>Burkholderiales</taxon>
        <taxon>Oxalobacteraceae</taxon>
        <taxon>Telluria group</taxon>
        <taxon>Massilia</taxon>
    </lineage>
</organism>
<name>A0ABS8IVW9_9BURK</name>
<keyword evidence="3" id="KW-1185">Reference proteome</keyword>
<evidence type="ECO:0000259" key="1">
    <source>
        <dbReference type="PROSITE" id="PS51186"/>
    </source>
</evidence>
<dbReference type="Pfam" id="PF13302">
    <property type="entry name" value="Acetyltransf_3"/>
    <property type="match status" value="1"/>
</dbReference>
<dbReference type="PROSITE" id="PS51186">
    <property type="entry name" value="GNAT"/>
    <property type="match status" value="1"/>
</dbReference>
<dbReference type="EMBL" id="JAJHPV010000020">
    <property type="protein sequence ID" value="MCC6072689.1"/>
    <property type="molecule type" value="Genomic_DNA"/>
</dbReference>
<reference evidence="2 3" key="1">
    <citation type="submission" date="2021-11" db="EMBL/GenBank/DDBJ databases">
        <authorList>
            <person name="Huq M.A."/>
        </authorList>
    </citation>
    <scope>NUCLEOTIDE SEQUENCE [LARGE SCALE GENOMIC DNA]</scope>
    <source>
        <strain evidence="2 3">MAHUQ-52</strain>
    </source>
</reference>
<dbReference type="RefSeq" id="WP_229433672.1">
    <property type="nucleotide sequence ID" value="NZ_JAJHPV010000020.1"/>
</dbReference>